<comment type="caution">
    <text evidence="2">The sequence shown here is derived from an EMBL/GenBank/DDBJ whole genome shotgun (WGS) entry which is preliminary data.</text>
</comment>
<dbReference type="PANTHER" id="PTHR33481:SF1">
    <property type="entry name" value="ENDONUCLEASE_EXONUCLEASE_PHOSPHATASE DOMAIN-CONTAINING PROTEIN-RELATED"/>
    <property type="match status" value="1"/>
</dbReference>
<keyword evidence="3" id="KW-1185">Reference proteome</keyword>
<reference evidence="2 3" key="1">
    <citation type="journal article" date="2023" name="IMA Fungus">
        <title>Comparative genomic study of the Penicillium genus elucidates a diverse pangenome and 15 lateral gene transfer events.</title>
        <authorList>
            <person name="Petersen C."/>
            <person name="Sorensen T."/>
            <person name="Nielsen M.R."/>
            <person name="Sondergaard T.E."/>
            <person name="Sorensen J.L."/>
            <person name="Fitzpatrick D.A."/>
            <person name="Frisvad J.C."/>
            <person name="Nielsen K.L."/>
        </authorList>
    </citation>
    <scope>NUCLEOTIDE SEQUENCE [LARGE SCALE GENOMIC DNA]</scope>
    <source>
        <strain evidence="2 3">IBT 3361</strain>
    </source>
</reference>
<proteinExistence type="predicted"/>
<name>A0ABQ8WXV0_PENCH</name>
<sequence>MDDFTGSQRKRPHRAQRINYRALNDGINEEVPPEDRIIEFPSKRARNSVEPITPDDSASQLTCARSPLPLAYPQNEQPDDGLTDGEGCGILKEAKGQSKIGRYAANDAIGRRPIPNQRQRQLPAVPLHVNGATVAPAPEVKILGVILDQGLRFKSHIGKAANKEMKAVLALRRLRGLPPSVARQLFTSTVASKIDYAASVWCPLRQDYSVAAGIVRPFEAIQRVASQAIVGVFRNTALAIAEAEAGIEPTVVRLRARILKHWIVCHTLPKDHLFWSCRAAAAMQDGSYPSPFKILAKYGPHCLSDMEVIRPFPLDPWQRSLSELIATVGSDMHELHEAGHARLWLFISVSVRNGLVGAGLVVRVNQVDIASSNRTVGSDDALNAHYAQLGVVLEAVSYIRTLLPRIQMSPWKIHITIVVNNPAVLLSLAKPHLQGGQALITLITEEIIQLSEMGAKVNLQPPTEEDNEHTARTHSLAREATVENSEVNPPPWARTQLRAVDGTSEPNGRAWKPDIKIVKAVIAFAMATQRLLVEG</sequence>
<feature type="compositionally biased region" description="Basic and acidic residues" evidence="1">
    <location>
        <begin position="468"/>
        <end position="481"/>
    </location>
</feature>
<evidence type="ECO:0000256" key="1">
    <source>
        <dbReference type="SAM" id="MobiDB-lite"/>
    </source>
</evidence>
<evidence type="ECO:0008006" key="4">
    <source>
        <dbReference type="Google" id="ProtNLM"/>
    </source>
</evidence>
<gene>
    <name evidence="2" type="ORF">N7505_001440</name>
</gene>
<feature type="region of interest" description="Disordered" evidence="1">
    <location>
        <begin position="459"/>
        <end position="508"/>
    </location>
</feature>
<feature type="region of interest" description="Disordered" evidence="1">
    <location>
        <begin position="33"/>
        <end position="60"/>
    </location>
</feature>
<evidence type="ECO:0000313" key="2">
    <source>
        <dbReference type="EMBL" id="KAJ5283460.1"/>
    </source>
</evidence>
<feature type="compositionally biased region" description="Basic and acidic residues" evidence="1">
    <location>
        <begin position="33"/>
        <end position="42"/>
    </location>
</feature>
<dbReference type="EMBL" id="JAPVEB010000001">
    <property type="protein sequence ID" value="KAJ5283460.1"/>
    <property type="molecule type" value="Genomic_DNA"/>
</dbReference>
<accession>A0ABQ8WXV0</accession>
<dbReference type="PANTHER" id="PTHR33481">
    <property type="entry name" value="REVERSE TRANSCRIPTASE"/>
    <property type="match status" value="1"/>
</dbReference>
<organism evidence="2 3">
    <name type="scientific">Penicillium chrysogenum</name>
    <name type="common">Penicillium notatum</name>
    <dbReference type="NCBI Taxonomy" id="5076"/>
    <lineage>
        <taxon>Eukaryota</taxon>
        <taxon>Fungi</taxon>
        <taxon>Dikarya</taxon>
        <taxon>Ascomycota</taxon>
        <taxon>Pezizomycotina</taxon>
        <taxon>Eurotiomycetes</taxon>
        <taxon>Eurotiomycetidae</taxon>
        <taxon>Eurotiales</taxon>
        <taxon>Aspergillaceae</taxon>
        <taxon>Penicillium</taxon>
        <taxon>Penicillium chrysogenum species complex</taxon>
    </lineage>
</organism>
<protein>
    <recommendedName>
        <fullName evidence="4">Reverse transcriptase</fullName>
    </recommendedName>
</protein>
<dbReference type="Proteomes" id="UP001220256">
    <property type="component" value="Unassembled WGS sequence"/>
</dbReference>
<evidence type="ECO:0000313" key="3">
    <source>
        <dbReference type="Proteomes" id="UP001220256"/>
    </source>
</evidence>